<dbReference type="InterPro" id="IPR012441">
    <property type="entry name" value="DUF1643"/>
</dbReference>
<dbReference type="RefSeq" id="XP_005777401.1">
    <property type="nucleotide sequence ID" value="XM_005777344.1"/>
</dbReference>
<dbReference type="Pfam" id="PF07799">
    <property type="entry name" value="DUF1643"/>
    <property type="match status" value="1"/>
</dbReference>
<dbReference type="PaxDb" id="2903-EOD24972"/>
<keyword evidence="2" id="KW-1185">Reference proteome</keyword>
<reference evidence="2" key="1">
    <citation type="journal article" date="2013" name="Nature">
        <title>Pan genome of the phytoplankton Emiliania underpins its global distribution.</title>
        <authorList>
            <person name="Read B.A."/>
            <person name="Kegel J."/>
            <person name="Klute M.J."/>
            <person name="Kuo A."/>
            <person name="Lefebvre S.C."/>
            <person name="Maumus F."/>
            <person name="Mayer C."/>
            <person name="Miller J."/>
            <person name="Monier A."/>
            <person name="Salamov A."/>
            <person name="Young J."/>
            <person name="Aguilar M."/>
            <person name="Claverie J.M."/>
            <person name="Frickenhaus S."/>
            <person name="Gonzalez K."/>
            <person name="Herman E.K."/>
            <person name="Lin Y.C."/>
            <person name="Napier J."/>
            <person name="Ogata H."/>
            <person name="Sarno A.F."/>
            <person name="Shmutz J."/>
            <person name="Schroeder D."/>
            <person name="de Vargas C."/>
            <person name="Verret F."/>
            <person name="von Dassow P."/>
            <person name="Valentin K."/>
            <person name="Van de Peer Y."/>
            <person name="Wheeler G."/>
            <person name="Dacks J.B."/>
            <person name="Delwiche C.F."/>
            <person name="Dyhrman S.T."/>
            <person name="Glockner G."/>
            <person name="John U."/>
            <person name="Richards T."/>
            <person name="Worden A.Z."/>
            <person name="Zhang X."/>
            <person name="Grigoriev I.V."/>
            <person name="Allen A.E."/>
            <person name="Bidle K."/>
            <person name="Borodovsky M."/>
            <person name="Bowler C."/>
            <person name="Brownlee C."/>
            <person name="Cock J.M."/>
            <person name="Elias M."/>
            <person name="Gladyshev V.N."/>
            <person name="Groth M."/>
            <person name="Guda C."/>
            <person name="Hadaegh A."/>
            <person name="Iglesias-Rodriguez M.D."/>
            <person name="Jenkins J."/>
            <person name="Jones B.M."/>
            <person name="Lawson T."/>
            <person name="Leese F."/>
            <person name="Lindquist E."/>
            <person name="Lobanov A."/>
            <person name="Lomsadze A."/>
            <person name="Malik S.B."/>
            <person name="Marsh M.E."/>
            <person name="Mackinder L."/>
            <person name="Mock T."/>
            <person name="Mueller-Roeber B."/>
            <person name="Pagarete A."/>
            <person name="Parker M."/>
            <person name="Probert I."/>
            <person name="Quesneville H."/>
            <person name="Raines C."/>
            <person name="Rensing S.A."/>
            <person name="Riano-Pachon D.M."/>
            <person name="Richier S."/>
            <person name="Rokitta S."/>
            <person name="Shiraiwa Y."/>
            <person name="Soanes D.M."/>
            <person name="van der Giezen M."/>
            <person name="Wahlund T.M."/>
            <person name="Williams B."/>
            <person name="Wilson W."/>
            <person name="Wolfe G."/>
            <person name="Wurch L.L."/>
        </authorList>
    </citation>
    <scope>NUCLEOTIDE SEQUENCE</scope>
</reference>
<protein>
    <recommendedName>
        <fullName evidence="3">DUF1643 domain-containing protein</fullName>
    </recommendedName>
</protein>
<dbReference type="KEGG" id="ehx:EMIHUDRAFT_73997"/>
<name>A0A0D3JN87_EMIH1</name>
<dbReference type="AlphaFoldDB" id="A0A0D3JN87"/>
<accession>A0A0D3JN87</accession>
<evidence type="ECO:0000313" key="2">
    <source>
        <dbReference type="Proteomes" id="UP000013827"/>
    </source>
</evidence>
<sequence>MEREHPVIEHSVVGRSAALSVDGVYRYGLTRTWSSSGTAAARQSNPLLFVGLNPSTADGDSDDPTIRRVIRFAMAWGHDSIFVCNLFAYRSTQPAALKAAADPVGALANDAALADAARRAGRVLCGWGNGLLPGSKAVARMMRARVQEVLEILSEGAGAERICCLHVTLQQQPQHPLYVRADARPKPFPPQTAREAEAVLRA</sequence>
<dbReference type="Proteomes" id="UP000013827">
    <property type="component" value="Unassembled WGS sequence"/>
</dbReference>
<dbReference type="GeneID" id="17270518"/>
<proteinExistence type="predicted"/>
<organism evidence="1 2">
    <name type="scientific">Emiliania huxleyi (strain CCMP1516)</name>
    <dbReference type="NCBI Taxonomy" id="280463"/>
    <lineage>
        <taxon>Eukaryota</taxon>
        <taxon>Haptista</taxon>
        <taxon>Haptophyta</taxon>
        <taxon>Prymnesiophyceae</taxon>
        <taxon>Isochrysidales</taxon>
        <taxon>Noelaerhabdaceae</taxon>
        <taxon>Emiliania</taxon>
    </lineage>
</organism>
<evidence type="ECO:0008006" key="3">
    <source>
        <dbReference type="Google" id="ProtNLM"/>
    </source>
</evidence>
<dbReference type="EnsemblProtists" id="EOD24972">
    <property type="protein sequence ID" value="EOD24972"/>
    <property type="gene ID" value="EMIHUDRAFT_73997"/>
</dbReference>
<dbReference type="HOGENOM" id="CLU_097481_0_1_1"/>
<reference evidence="1" key="2">
    <citation type="submission" date="2024-10" db="UniProtKB">
        <authorList>
            <consortium name="EnsemblProtists"/>
        </authorList>
    </citation>
    <scope>IDENTIFICATION</scope>
</reference>
<evidence type="ECO:0000313" key="1">
    <source>
        <dbReference type="EnsemblProtists" id="EOD24972"/>
    </source>
</evidence>